<dbReference type="AlphaFoldDB" id="A0A9Q3EF85"/>
<keyword evidence="3" id="KW-1185">Reference proteome</keyword>
<feature type="region of interest" description="Disordered" evidence="1">
    <location>
        <begin position="83"/>
        <end position="116"/>
    </location>
</feature>
<dbReference type="EMBL" id="AVOT02026147">
    <property type="protein sequence ID" value="MBW0517746.1"/>
    <property type="molecule type" value="Genomic_DNA"/>
</dbReference>
<accession>A0A9Q3EF85</accession>
<comment type="caution">
    <text evidence="2">The sequence shown here is derived from an EMBL/GenBank/DDBJ whole genome shotgun (WGS) entry which is preliminary data.</text>
</comment>
<evidence type="ECO:0000256" key="1">
    <source>
        <dbReference type="SAM" id="MobiDB-lite"/>
    </source>
</evidence>
<evidence type="ECO:0000313" key="2">
    <source>
        <dbReference type="EMBL" id="MBW0517746.1"/>
    </source>
</evidence>
<protein>
    <submittedName>
        <fullName evidence="2">Uncharacterized protein</fullName>
    </submittedName>
</protein>
<evidence type="ECO:0000313" key="3">
    <source>
        <dbReference type="Proteomes" id="UP000765509"/>
    </source>
</evidence>
<reference evidence="2" key="1">
    <citation type="submission" date="2021-03" db="EMBL/GenBank/DDBJ databases">
        <title>Draft genome sequence of rust myrtle Austropuccinia psidii MF-1, a brazilian biotype.</title>
        <authorList>
            <person name="Quecine M.C."/>
            <person name="Pachon D.M.R."/>
            <person name="Bonatelli M.L."/>
            <person name="Correr F.H."/>
            <person name="Franceschini L.M."/>
            <person name="Leite T.F."/>
            <person name="Margarido G.R.A."/>
            <person name="Almeida C.A."/>
            <person name="Ferrarezi J.A."/>
            <person name="Labate C.A."/>
        </authorList>
    </citation>
    <scope>NUCLEOTIDE SEQUENCE</scope>
    <source>
        <strain evidence="2">MF-1</strain>
    </source>
</reference>
<feature type="compositionally biased region" description="Polar residues" evidence="1">
    <location>
        <begin position="101"/>
        <end position="116"/>
    </location>
</feature>
<dbReference type="Proteomes" id="UP000765509">
    <property type="component" value="Unassembled WGS sequence"/>
</dbReference>
<name>A0A9Q3EF85_9BASI</name>
<organism evidence="2 3">
    <name type="scientific">Austropuccinia psidii MF-1</name>
    <dbReference type="NCBI Taxonomy" id="1389203"/>
    <lineage>
        <taxon>Eukaryota</taxon>
        <taxon>Fungi</taxon>
        <taxon>Dikarya</taxon>
        <taxon>Basidiomycota</taxon>
        <taxon>Pucciniomycotina</taxon>
        <taxon>Pucciniomycetes</taxon>
        <taxon>Pucciniales</taxon>
        <taxon>Sphaerophragmiaceae</taxon>
        <taxon>Austropuccinia</taxon>
    </lineage>
</organism>
<sequence>MAPNLIYGLRPYPETIGLFAQFSTLPTPRLIPFFGPGRFCLDVQEILAPLANTRAIGPTRFIMGSRAIWALYGPQSVGPLGRFWPKSKGANHQPSRPGGPTSANFGPQSHQSQKWP</sequence>
<proteinExistence type="predicted"/>
<gene>
    <name evidence="2" type="ORF">O181_057461</name>
</gene>